<evidence type="ECO:0000313" key="8">
    <source>
        <dbReference type="EMBL" id="QFO46785.1"/>
    </source>
</evidence>
<comment type="function">
    <text evidence="6">May be a carrier protein for lipids.</text>
</comment>
<dbReference type="AlphaFoldDB" id="A0A6B7ME12"/>
<comment type="subcellular location">
    <subcellularLocation>
        <location evidence="1">Secreted</location>
    </subcellularLocation>
</comment>
<feature type="chain" id="PRO_5025643883" evidence="7">
    <location>
        <begin position="23"/>
        <end position="177"/>
    </location>
</feature>
<name>A0A6B7ME12_CYLFO</name>
<dbReference type="Gene3D" id="1.10.238.20">
    <property type="entry name" value="Pheromone/general odorant binding protein domain"/>
    <property type="match status" value="1"/>
</dbReference>
<evidence type="ECO:0000256" key="6">
    <source>
        <dbReference type="ARBA" id="ARBA00056866"/>
    </source>
</evidence>
<evidence type="ECO:0000256" key="2">
    <source>
        <dbReference type="ARBA" id="ARBA00008098"/>
    </source>
</evidence>
<dbReference type="PANTHER" id="PTHR11857">
    <property type="entry name" value="ODORANT BINDING PROTEIN-RELATED"/>
    <property type="match status" value="1"/>
</dbReference>
<keyword evidence="5" id="KW-0325">Glycoprotein</keyword>
<organism evidence="8">
    <name type="scientific">Cylas formicarius</name>
    <name type="common">Sweet potato weevil</name>
    <name type="synonym">Attelabus formicarius</name>
    <dbReference type="NCBI Taxonomy" id="197179"/>
    <lineage>
        <taxon>Eukaryota</taxon>
        <taxon>Metazoa</taxon>
        <taxon>Ecdysozoa</taxon>
        <taxon>Arthropoda</taxon>
        <taxon>Hexapoda</taxon>
        <taxon>Insecta</taxon>
        <taxon>Pterygota</taxon>
        <taxon>Neoptera</taxon>
        <taxon>Endopterygota</taxon>
        <taxon>Coleoptera</taxon>
        <taxon>Polyphaga</taxon>
        <taxon>Cucujiformia</taxon>
        <taxon>Brentidae</taxon>
        <taxon>Cyladinae</taxon>
        <taxon>Cylas</taxon>
    </lineage>
</organism>
<evidence type="ECO:0000256" key="5">
    <source>
        <dbReference type="ARBA" id="ARBA00023180"/>
    </source>
</evidence>
<keyword evidence="4 7" id="KW-0732">Signal</keyword>
<keyword evidence="3" id="KW-0964">Secreted</keyword>
<evidence type="ECO:0000256" key="1">
    <source>
        <dbReference type="ARBA" id="ARBA00004613"/>
    </source>
</evidence>
<sequence>MCRCFVLAAFGFILYVSKYASGMSDEMKELVQMLHDTCVEETGVDESLIAKVNAEKVFADDEKLKCYIKCLLSQMACIDDDDGTIDEEATIAILPEDIQEIMGPVIRKCGTVVGANICENAWLTHKCYSEMKPDVKQRLPFAIDLRLSLVFFLGLYAHLDRRYWDWRRLTFPNVHFG</sequence>
<reference evidence="8" key="1">
    <citation type="submission" date="2018-08" db="EMBL/GenBank/DDBJ databases">
        <title>Functional characterizations of odorant binding protein from Cylas formicarius (Fabricius).</title>
        <authorList>
            <person name="Hua J."/>
            <person name="Chen T."/>
            <person name="Huang Y."/>
            <person name="Li Y."/>
            <person name="Wu C."/>
            <person name="Li H."/>
            <person name="Chen K."/>
            <person name="Li Z."/>
            <person name="Ma D."/>
        </authorList>
    </citation>
    <scope>NUCLEOTIDE SEQUENCE</scope>
</reference>
<evidence type="ECO:0000256" key="3">
    <source>
        <dbReference type="ARBA" id="ARBA00022525"/>
    </source>
</evidence>
<dbReference type="GO" id="GO:0007608">
    <property type="term" value="P:sensory perception of smell"/>
    <property type="evidence" value="ECO:0007669"/>
    <property type="project" value="TreeGrafter"/>
</dbReference>
<dbReference type="SMART" id="SM00708">
    <property type="entry name" value="PhBP"/>
    <property type="match status" value="1"/>
</dbReference>
<dbReference type="InterPro" id="IPR036728">
    <property type="entry name" value="PBP_GOBP_sf"/>
</dbReference>
<dbReference type="EMBL" id="MH716485">
    <property type="protein sequence ID" value="QFO46785.1"/>
    <property type="molecule type" value="mRNA"/>
</dbReference>
<dbReference type="PANTHER" id="PTHR11857:SF43">
    <property type="entry name" value="GEO07291P1-RELATED"/>
    <property type="match status" value="1"/>
</dbReference>
<dbReference type="SUPFAM" id="SSF47565">
    <property type="entry name" value="Insect pheromone/odorant-binding proteins"/>
    <property type="match status" value="1"/>
</dbReference>
<dbReference type="FunFam" id="1.10.238.20:FF:000001">
    <property type="entry name" value="General odorant-binding protein lush"/>
    <property type="match status" value="1"/>
</dbReference>
<protein>
    <submittedName>
        <fullName evidence="8">Odorant binding protein</fullName>
    </submittedName>
</protein>
<comment type="similarity">
    <text evidence="2">Belongs to the PBP/GOBP family.</text>
</comment>
<evidence type="ECO:0000256" key="7">
    <source>
        <dbReference type="SAM" id="SignalP"/>
    </source>
</evidence>
<feature type="signal peptide" evidence="7">
    <location>
        <begin position="1"/>
        <end position="22"/>
    </location>
</feature>
<gene>
    <name evidence="8" type="primary">OBP21</name>
</gene>
<accession>A0A6B7ME12</accession>
<evidence type="ECO:0000256" key="4">
    <source>
        <dbReference type="ARBA" id="ARBA00022729"/>
    </source>
</evidence>
<dbReference type="InterPro" id="IPR006170">
    <property type="entry name" value="PBP/GOBP"/>
</dbReference>
<dbReference type="Pfam" id="PF01395">
    <property type="entry name" value="PBP_GOBP"/>
    <property type="match status" value="1"/>
</dbReference>
<dbReference type="CDD" id="cd23992">
    <property type="entry name" value="PBP_GOBP"/>
    <property type="match status" value="1"/>
</dbReference>
<dbReference type="GO" id="GO:0005549">
    <property type="term" value="F:odorant binding"/>
    <property type="evidence" value="ECO:0007669"/>
    <property type="project" value="InterPro"/>
</dbReference>
<dbReference type="GO" id="GO:0005615">
    <property type="term" value="C:extracellular space"/>
    <property type="evidence" value="ECO:0007669"/>
    <property type="project" value="TreeGrafter"/>
</dbReference>
<proteinExistence type="evidence at transcript level"/>